<dbReference type="Proteomes" id="UP001595891">
    <property type="component" value="Unassembled WGS sequence"/>
</dbReference>
<gene>
    <name evidence="2" type="ORF">ACFO8L_19230</name>
</gene>
<reference evidence="3" key="1">
    <citation type="journal article" date="2019" name="Int. J. Syst. Evol. Microbiol.">
        <title>The Global Catalogue of Microorganisms (GCM) 10K type strain sequencing project: providing services to taxonomists for standard genome sequencing and annotation.</title>
        <authorList>
            <consortium name="The Broad Institute Genomics Platform"/>
            <consortium name="The Broad Institute Genome Sequencing Center for Infectious Disease"/>
            <person name="Wu L."/>
            <person name="Ma J."/>
        </authorList>
    </citation>
    <scope>NUCLEOTIDE SEQUENCE [LARGE SCALE GENOMIC DNA]</scope>
    <source>
        <strain evidence="3">CCUG 49560</strain>
    </source>
</reference>
<organism evidence="2 3">
    <name type="scientific">Sphaerisporangium corydalis</name>
    <dbReference type="NCBI Taxonomy" id="1441875"/>
    <lineage>
        <taxon>Bacteria</taxon>
        <taxon>Bacillati</taxon>
        <taxon>Actinomycetota</taxon>
        <taxon>Actinomycetes</taxon>
        <taxon>Streptosporangiales</taxon>
        <taxon>Streptosporangiaceae</taxon>
        <taxon>Sphaerisporangium</taxon>
    </lineage>
</organism>
<dbReference type="RefSeq" id="WP_262844485.1">
    <property type="nucleotide sequence ID" value="NZ_JANZYP010000029.1"/>
</dbReference>
<dbReference type="EMBL" id="JBHSFN010000011">
    <property type="protein sequence ID" value="MFC4588230.1"/>
    <property type="molecule type" value="Genomic_DNA"/>
</dbReference>
<dbReference type="Pfam" id="PF05336">
    <property type="entry name" value="rhaM"/>
    <property type="match status" value="1"/>
</dbReference>
<evidence type="ECO:0000313" key="2">
    <source>
        <dbReference type="EMBL" id="MFC4588230.1"/>
    </source>
</evidence>
<dbReference type="InterPro" id="IPR008000">
    <property type="entry name" value="Rham/fucose_mutarotase"/>
</dbReference>
<sequence>MQRIALRTRLRPGAEATYDKEHATIPADLEAEMRAAGVRSWTIWRDGLDLFHYVEVEDYAALQDRLRGSAANQAWQLQMNRLLDGDFDASSTGLPRVWTMGPPAGGTEGEAA</sequence>
<keyword evidence="3" id="KW-1185">Reference proteome</keyword>
<comment type="caution">
    <text evidence="2">The sequence shown here is derived from an EMBL/GenBank/DDBJ whole genome shotgun (WGS) entry which is preliminary data.</text>
</comment>
<protein>
    <submittedName>
        <fullName evidence="2">L-rhamnose mutarotase</fullName>
    </submittedName>
</protein>
<evidence type="ECO:0000313" key="3">
    <source>
        <dbReference type="Proteomes" id="UP001595891"/>
    </source>
</evidence>
<dbReference type="SUPFAM" id="SSF54909">
    <property type="entry name" value="Dimeric alpha+beta barrel"/>
    <property type="match status" value="1"/>
</dbReference>
<dbReference type="Gene3D" id="3.30.70.100">
    <property type="match status" value="1"/>
</dbReference>
<evidence type="ECO:0000256" key="1">
    <source>
        <dbReference type="SAM" id="MobiDB-lite"/>
    </source>
</evidence>
<name>A0ABV9EIL0_9ACTN</name>
<feature type="region of interest" description="Disordered" evidence="1">
    <location>
        <begin position="92"/>
        <end position="112"/>
    </location>
</feature>
<feature type="compositionally biased region" description="Gly residues" evidence="1">
    <location>
        <begin position="103"/>
        <end position="112"/>
    </location>
</feature>
<proteinExistence type="predicted"/>
<dbReference type="InterPro" id="IPR011008">
    <property type="entry name" value="Dimeric_a/b-barrel"/>
</dbReference>
<accession>A0ABV9EIL0</accession>